<dbReference type="Pfam" id="PF04940">
    <property type="entry name" value="BLUF"/>
    <property type="match status" value="1"/>
</dbReference>
<protein>
    <recommendedName>
        <fullName evidence="1">BLUF domain-containing protein</fullName>
    </recommendedName>
</protein>
<evidence type="ECO:0000259" key="1">
    <source>
        <dbReference type="PROSITE" id="PS50925"/>
    </source>
</evidence>
<dbReference type="InterPro" id="IPR036046">
    <property type="entry name" value="Acylphosphatase-like_dom_sf"/>
</dbReference>
<dbReference type="EMBL" id="AMRV01000009">
    <property type="protein sequence ID" value="EMD82169.1"/>
    <property type="molecule type" value="Genomic_DNA"/>
</dbReference>
<evidence type="ECO:0000313" key="2">
    <source>
        <dbReference type="EMBL" id="EMD82169.1"/>
    </source>
</evidence>
<organism evidence="2 3">
    <name type="scientific">Pacificimonas flava</name>
    <dbReference type="NCBI Taxonomy" id="1234595"/>
    <lineage>
        <taxon>Bacteria</taxon>
        <taxon>Pseudomonadati</taxon>
        <taxon>Pseudomonadota</taxon>
        <taxon>Alphaproteobacteria</taxon>
        <taxon>Sphingomonadales</taxon>
        <taxon>Sphingosinicellaceae</taxon>
        <taxon>Pacificimonas</taxon>
    </lineage>
</organism>
<gene>
    <name evidence="2" type="ORF">C725_2455</name>
</gene>
<feature type="domain" description="BLUF" evidence="1">
    <location>
        <begin position="2"/>
        <end position="93"/>
    </location>
</feature>
<dbReference type="GO" id="GO:0009882">
    <property type="term" value="F:blue light photoreceptor activity"/>
    <property type="evidence" value="ECO:0007669"/>
    <property type="project" value="InterPro"/>
</dbReference>
<dbReference type="InterPro" id="IPR007024">
    <property type="entry name" value="BLUF_domain"/>
</dbReference>
<dbReference type="SMART" id="SM01034">
    <property type="entry name" value="BLUF"/>
    <property type="match status" value="1"/>
</dbReference>
<keyword evidence="3" id="KW-1185">Reference proteome</keyword>
<proteinExistence type="predicted"/>
<reference evidence="2 3" key="1">
    <citation type="journal article" date="2013" name="Genome Announc.">
        <title>Draft Genome Sequence of Strain JLT2015T, Belonging to the Family Sphingomonadaceae of the Alphaproteobacteria.</title>
        <authorList>
            <person name="Tang K."/>
            <person name="Liu K."/>
            <person name="Li S."/>
            <person name="Jiao N."/>
        </authorList>
    </citation>
    <scope>NUCLEOTIDE SEQUENCE [LARGE SCALE GENOMIC DNA]</scope>
    <source>
        <strain evidence="2 3">JLT2015</strain>
    </source>
</reference>
<comment type="caution">
    <text evidence="2">The sequence shown here is derived from an EMBL/GenBank/DDBJ whole genome shotgun (WGS) entry which is preliminary data.</text>
</comment>
<dbReference type="PROSITE" id="PS50925">
    <property type="entry name" value="BLUF"/>
    <property type="match status" value="1"/>
</dbReference>
<name>M2T6L9_9SPHN</name>
<sequence length="133" mass="15357">MLKNIFYTSRAFAADAADQIGPILDVSRRNNRRAGVTGFLLFDGKRFLQFLEGPAAAVDATMHRIVEDRRHYAHVIMIDEEETHRQFPDWDMAFENEGELRDTLLLQVERRLGTLETRAARLFRSYAKMARAA</sequence>
<dbReference type="AlphaFoldDB" id="M2T6L9"/>
<dbReference type="SUPFAM" id="SSF54975">
    <property type="entry name" value="Acylphosphatase/BLUF domain-like"/>
    <property type="match status" value="1"/>
</dbReference>
<dbReference type="Proteomes" id="UP000011717">
    <property type="component" value="Unassembled WGS sequence"/>
</dbReference>
<dbReference type="Gene3D" id="3.30.70.100">
    <property type="match status" value="1"/>
</dbReference>
<dbReference type="RefSeq" id="WP_008603323.1">
    <property type="nucleotide sequence ID" value="NZ_AMRV01000009.1"/>
</dbReference>
<dbReference type="GO" id="GO:0071949">
    <property type="term" value="F:FAD binding"/>
    <property type="evidence" value="ECO:0007669"/>
    <property type="project" value="InterPro"/>
</dbReference>
<accession>M2T6L9</accession>
<evidence type="ECO:0000313" key="3">
    <source>
        <dbReference type="Proteomes" id="UP000011717"/>
    </source>
</evidence>
<dbReference type="OrthoDB" id="196105at2"/>